<dbReference type="AlphaFoldDB" id="A0A165F222"/>
<evidence type="ECO:0000256" key="3">
    <source>
        <dbReference type="ARBA" id="ARBA00022777"/>
    </source>
</evidence>
<dbReference type="PROSITE" id="PS51158">
    <property type="entry name" value="ALPHA_KINASE"/>
    <property type="match status" value="1"/>
</dbReference>
<feature type="region of interest" description="Disordered" evidence="4">
    <location>
        <begin position="730"/>
        <end position="769"/>
    </location>
</feature>
<keyword evidence="2" id="KW-0808">Transferase</keyword>
<name>A0A165F222_9BASI</name>
<keyword evidence="7" id="KW-1185">Reference proteome</keyword>
<gene>
    <name evidence="6" type="ORF">CALCODRAFT_484339</name>
</gene>
<protein>
    <recommendedName>
        <fullName evidence="5">Alpha-type protein kinase domain-containing protein</fullName>
    </recommendedName>
</protein>
<accession>A0A165F222</accession>
<dbReference type="InterPro" id="IPR004166">
    <property type="entry name" value="a-kinase_dom"/>
</dbReference>
<evidence type="ECO:0000256" key="1">
    <source>
        <dbReference type="ARBA" id="ARBA00022527"/>
    </source>
</evidence>
<feature type="region of interest" description="Disordered" evidence="4">
    <location>
        <begin position="279"/>
        <end position="302"/>
    </location>
</feature>
<feature type="domain" description="Alpha-type protein kinase" evidence="5">
    <location>
        <begin position="437"/>
        <end position="667"/>
    </location>
</feature>
<dbReference type="InterPro" id="IPR011009">
    <property type="entry name" value="Kinase-like_dom_sf"/>
</dbReference>
<proteinExistence type="predicted"/>
<reference evidence="6 7" key="1">
    <citation type="journal article" date="2016" name="Mol. Biol. Evol.">
        <title>Comparative Genomics of Early-Diverging Mushroom-Forming Fungi Provides Insights into the Origins of Lignocellulose Decay Capabilities.</title>
        <authorList>
            <person name="Nagy L.G."/>
            <person name="Riley R."/>
            <person name="Tritt A."/>
            <person name="Adam C."/>
            <person name="Daum C."/>
            <person name="Floudas D."/>
            <person name="Sun H."/>
            <person name="Yadav J.S."/>
            <person name="Pangilinan J."/>
            <person name="Larsson K.H."/>
            <person name="Matsuura K."/>
            <person name="Barry K."/>
            <person name="Labutti K."/>
            <person name="Kuo R."/>
            <person name="Ohm R.A."/>
            <person name="Bhattacharya S.S."/>
            <person name="Shirouzu T."/>
            <person name="Yoshinaga Y."/>
            <person name="Martin F.M."/>
            <person name="Grigoriev I.V."/>
            <person name="Hibbett D.S."/>
        </authorList>
    </citation>
    <scope>NUCLEOTIDE SEQUENCE [LARGE SCALE GENOMIC DNA]</scope>
    <source>
        <strain evidence="6 7">HHB12733</strain>
    </source>
</reference>
<dbReference type="Proteomes" id="UP000076842">
    <property type="component" value="Unassembled WGS sequence"/>
</dbReference>
<dbReference type="InParanoid" id="A0A165F222"/>
<evidence type="ECO:0000256" key="2">
    <source>
        <dbReference type="ARBA" id="ARBA00022679"/>
    </source>
</evidence>
<feature type="compositionally biased region" description="Polar residues" evidence="4">
    <location>
        <begin position="691"/>
        <end position="705"/>
    </location>
</feature>
<dbReference type="Pfam" id="PF02816">
    <property type="entry name" value="Alpha_kinase"/>
    <property type="match status" value="1"/>
</dbReference>
<feature type="region of interest" description="Disordered" evidence="4">
    <location>
        <begin position="321"/>
        <end position="353"/>
    </location>
</feature>
<dbReference type="GO" id="GO:0005524">
    <property type="term" value="F:ATP binding"/>
    <property type="evidence" value="ECO:0007669"/>
    <property type="project" value="InterPro"/>
</dbReference>
<keyword evidence="3" id="KW-0418">Kinase</keyword>
<organism evidence="6 7">
    <name type="scientific">Calocera cornea HHB12733</name>
    <dbReference type="NCBI Taxonomy" id="1353952"/>
    <lineage>
        <taxon>Eukaryota</taxon>
        <taxon>Fungi</taxon>
        <taxon>Dikarya</taxon>
        <taxon>Basidiomycota</taxon>
        <taxon>Agaricomycotina</taxon>
        <taxon>Dacrymycetes</taxon>
        <taxon>Dacrymycetales</taxon>
        <taxon>Dacrymycetaceae</taxon>
        <taxon>Calocera</taxon>
    </lineage>
</organism>
<evidence type="ECO:0000256" key="4">
    <source>
        <dbReference type="SAM" id="MobiDB-lite"/>
    </source>
</evidence>
<dbReference type="Gene3D" id="3.20.200.10">
    <property type="entry name" value="MHCK/EF2 kinase"/>
    <property type="match status" value="1"/>
</dbReference>
<keyword evidence="1" id="KW-0723">Serine/threonine-protein kinase</keyword>
<evidence type="ECO:0000313" key="7">
    <source>
        <dbReference type="Proteomes" id="UP000076842"/>
    </source>
</evidence>
<dbReference type="OrthoDB" id="301415at2759"/>
<evidence type="ECO:0000259" key="5">
    <source>
        <dbReference type="PROSITE" id="PS51158"/>
    </source>
</evidence>
<dbReference type="SUPFAM" id="SSF56112">
    <property type="entry name" value="Protein kinase-like (PK-like)"/>
    <property type="match status" value="1"/>
</dbReference>
<dbReference type="GO" id="GO:0004674">
    <property type="term" value="F:protein serine/threonine kinase activity"/>
    <property type="evidence" value="ECO:0007669"/>
    <property type="project" value="UniProtKB-KW"/>
</dbReference>
<evidence type="ECO:0000313" key="6">
    <source>
        <dbReference type="EMBL" id="KZT56027.1"/>
    </source>
</evidence>
<feature type="region of interest" description="Disordered" evidence="4">
    <location>
        <begin position="671"/>
        <end position="706"/>
    </location>
</feature>
<sequence length="788" mass="86232">MVCIPCHIHYRMKSGTVLRQTQPTGHPDAAAAAANAAPVPAPTPADIQSIRDANAYAQRTHFQTGMSPVRAVGLQIHEVPAGGAGAILPQLMYSNGPAGYLPSQYAAASIGQPPVQPALGYNENHRIYAQARPLVKAMVSAPTHEYMVLNASVQYLVDGKKSPKQLGNVVERLYNVPATMLPGQLKEYIFLQLQRKLQRDTLEYPLSQHDFELCGQGQEDLEKNPTMPPFYQRCFRENRKLGAVTRTFVTNTQFEVSLQLKKDVWQKVESWLFDTHARASAGEKTTTPPGIGAPTVRAPGGRAPEYPVSVNAAGAASTLQKKEAAAKISPEVQPITPRPHKRPARSQSASPDQADIRRALMSSDVSKVTKSVSVLNTTGYFLPIPVMKWDDLVLGQDRLRLDYEGNGCQAKLRRDEYAGHMLGLPGTFKEAYPGKLTLLEIPTQWDNLPFQTIQVSRPTAVASKRYFFRSRPDGPCMRAKISKESAFFEGEGNLAFWASSIHELSKQQVTEYLEANPDSAASKLEIPETRMVWAGLFLHDKRSESEPGQLVTLIEELIGGDQPPSNQSQFMKFINNGSPKPRYTKGRAGQVSRFLSFLQHVQYLKTGRQAYISDYQGSLTLLSDPQIMTHPDLGPIFGEGNVSSAFEDFPLDHPCNEYCTAFELQPLLASSETARPPGTNRKGSPNGDIQDAQSVPRSEDSTLPSRSEALNAAVAGLSTAPQANQLGVQPAVQAAPTAAGRTQAIASKKERRPRRPTGQTADIPGERRSIRLQEIAAAEKVKEGQVGK</sequence>
<dbReference type="EMBL" id="KV423985">
    <property type="protein sequence ID" value="KZT56027.1"/>
    <property type="molecule type" value="Genomic_DNA"/>
</dbReference>
<feature type="compositionally biased region" description="Low complexity" evidence="4">
    <location>
        <begin position="730"/>
        <end position="742"/>
    </location>
</feature>